<dbReference type="InterPro" id="IPR037123">
    <property type="entry name" value="PRibGlycinamide_synth_C_sf"/>
</dbReference>
<dbReference type="FunFam" id="3.90.650.10:FF:000007">
    <property type="entry name" value="Trifunctional purine biosynthetic protein adenosine-3"/>
    <property type="match status" value="1"/>
</dbReference>
<dbReference type="Pfam" id="PF02844">
    <property type="entry name" value="GARS_N"/>
    <property type="match status" value="1"/>
</dbReference>
<dbReference type="STRING" id="1071380.I2H3Y7"/>
<dbReference type="SMART" id="SM01210">
    <property type="entry name" value="GARS_C"/>
    <property type="match status" value="1"/>
</dbReference>
<dbReference type="KEGG" id="tbl:TBLA_0E00270"/>
<comment type="cofactor">
    <cofactor evidence="1">
        <name>Mg(2+)</name>
        <dbReference type="ChEBI" id="CHEBI:18420"/>
    </cofactor>
</comment>
<dbReference type="SUPFAM" id="SSF51246">
    <property type="entry name" value="Rudiment single hybrid motif"/>
    <property type="match status" value="1"/>
</dbReference>
<reference evidence="19 20" key="1">
    <citation type="journal article" date="2011" name="Proc. Natl. Acad. Sci. U.S.A.">
        <title>Evolutionary erosion of yeast sex chromosomes by mating-type switching accidents.</title>
        <authorList>
            <person name="Gordon J.L."/>
            <person name="Armisen D."/>
            <person name="Proux-Wera E."/>
            <person name="Oheigeartaigh S.S."/>
            <person name="Byrne K.P."/>
            <person name="Wolfe K.H."/>
        </authorList>
    </citation>
    <scope>NUCLEOTIDE SEQUENCE [LARGE SCALE GENOMIC DNA]</scope>
    <source>
        <strain evidence="20">ATCC 34711 / CBS 6284 / DSM 70876 / NBRC 10599 / NRRL Y-10934 / UCD 77-7</strain>
    </source>
</reference>
<proteinExistence type="inferred from homology"/>
<dbReference type="InterPro" id="IPR011761">
    <property type="entry name" value="ATP-grasp"/>
</dbReference>
<dbReference type="AlphaFoldDB" id="I2H3Y7"/>
<dbReference type="CDD" id="cd02196">
    <property type="entry name" value="PurM"/>
    <property type="match status" value="1"/>
</dbReference>
<evidence type="ECO:0000256" key="9">
    <source>
        <dbReference type="ARBA" id="ARBA00022840"/>
    </source>
</evidence>
<dbReference type="Pfam" id="PF00586">
    <property type="entry name" value="AIRS"/>
    <property type="match status" value="1"/>
</dbReference>
<dbReference type="PROSITE" id="PS50975">
    <property type="entry name" value="ATP_GRASP"/>
    <property type="match status" value="1"/>
</dbReference>
<dbReference type="GO" id="GO:0004641">
    <property type="term" value="F:phosphoribosylformylglycinamidine cyclo-ligase activity"/>
    <property type="evidence" value="ECO:0007669"/>
    <property type="project" value="UniProtKB-EC"/>
</dbReference>
<dbReference type="InterPro" id="IPR013815">
    <property type="entry name" value="ATP_grasp_subdomain_1"/>
</dbReference>
<keyword evidence="5" id="KW-0436">Ligase</keyword>
<dbReference type="HAMAP" id="MF_00138">
    <property type="entry name" value="GARS"/>
    <property type="match status" value="1"/>
</dbReference>
<dbReference type="InterPro" id="IPR004733">
    <property type="entry name" value="PurM_cligase"/>
</dbReference>
<dbReference type="InterPro" id="IPR036676">
    <property type="entry name" value="PurM-like_C_sf"/>
</dbReference>
<dbReference type="PANTHER" id="PTHR10520:SF12">
    <property type="entry name" value="TRIFUNCTIONAL PURINE BIOSYNTHETIC PROTEIN ADENOSINE-3"/>
    <property type="match status" value="1"/>
</dbReference>
<dbReference type="InterPro" id="IPR036921">
    <property type="entry name" value="PurM-like_N_sf"/>
</dbReference>
<dbReference type="Pfam" id="PF01071">
    <property type="entry name" value="GARS_A"/>
    <property type="match status" value="1"/>
</dbReference>
<evidence type="ECO:0000256" key="14">
    <source>
        <dbReference type="ARBA" id="ARBA00029444"/>
    </source>
</evidence>
<dbReference type="OrthoDB" id="2018833at2759"/>
<dbReference type="Gene3D" id="3.90.600.10">
    <property type="entry name" value="Phosphoribosylglycinamide synthetase, C-terminal domain"/>
    <property type="match status" value="1"/>
</dbReference>
<dbReference type="GO" id="GO:0004637">
    <property type="term" value="F:phosphoribosylamine-glycine ligase activity"/>
    <property type="evidence" value="ECO:0007669"/>
    <property type="project" value="UniProtKB-EC"/>
</dbReference>
<keyword evidence="10" id="KW-0460">Magnesium</keyword>
<dbReference type="FunFam" id="3.30.1490.20:FF:000006">
    <property type="entry name" value="phosphoribosylamine--glycine ligase, chloroplastic-like"/>
    <property type="match status" value="1"/>
</dbReference>
<comment type="catalytic activity">
    <reaction evidence="15">
        <text>5-phospho-beta-D-ribosylamine + glycine + ATP = N(1)-(5-phospho-beta-D-ribosyl)glycinamide + ADP + phosphate + H(+)</text>
        <dbReference type="Rhea" id="RHEA:17453"/>
        <dbReference type="ChEBI" id="CHEBI:15378"/>
        <dbReference type="ChEBI" id="CHEBI:30616"/>
        <dbReference type="ChEBI" id="CHEBI:43474"/>
        <dbReference type="ChEBI" id="CHEBI:57305"/>
        <dbReference type="ChEBI" id="CHEBI:58681"/>
        <dbReference type="ChEBI" id="CHEBI:143788"/>
        <dbReference type="ChEBI" id="CHEBI:456216"/>
        <dbReference type="EC" id="6.3.4.13"/>
    </reaction>
</comment>
<dbReference type="FunFam" id="3.30.1330.10:FF:000001">
    <property type="entry name" value="Phosphoribosylformylglycinamidine cyclo-ligase"/>
    <property type="match status" value="1"/>
</dbReference>
<dbReference type="OMA" id="EVMQACC"/>
<dbReference type="Pfam" id="PF02843">
    <property type="entry name" value="GARS_C"/>
    <property type="match status" value="1"/>
</dbReference>
<dbReference type="Gene3D" id="3.30.1490.20">
    <property type="entry name" value="ATP-grasp fold, A domain"/>
    <property type="match status" value="1"/>
</dbReference>
<evidence type="ECO:0000256" key="10">
    <source>
        <dbReference type="ARBA" id="ARBA00022842"/>
    </source>
</evidence>
<evidence type="ECO:0000256" key="1">
    <source>
        <dbReference type="ARBA" id="ARBA00001946"/>
    </source>
</evidence>
<dbReference type="EMBL" id="HE806320">
    <property type="protein sequence ID" value="CCH61089.1"/>
    <property type="molecule type" value="Genomic_DNA"/>
</dbReference>
<comment type="pathway">
    <text evidence="2">Purine metabolism; IMP biosynthesis via de novo pathway; 5-amino-1-(5-phospho-D-ribosyl)imidazole from N(2)-formyl-N(1)-(5-phospho-D-ribosyl)glycinamide: step 2/2.</text>
</comment>
<sequence length="808" mass="86206">MSSSAKTLTLLVLGSGGREHALLWRLAQSSVVTTIYVAPGNPGMIPRDNNTGSQAELVALPQFGTTPEHFPALVSFASSHNVDLVIPGPEQPLIDGVADAFRHSGIAVFGPSREAAQLEASKTFAKDFMDRWNIPTASYANFTSCEKALQYIRSLSEFPVVVKADGVAAGKGVLIAMTLGEAEQAVKTIMVERRFGQAGDSVVIEQFLVGQELSVLTITDGFTHVNLPPAQDHKRIGDGDTGLNTGGMGAYAPAPVATPQLMSEIDSTIIAPTIAGMRRDARPFVGVLFTGLILTEKGPRVLEYNTRMGDPETQAVLPLVSRETDFARLLLAAATNCLDSVPLRILQDKFSTAIVMSSHGYPESNYQRGDVITVDPAFYQLTNTQLFYAGVSLSDNNELITSGGRVLAISSMADSIKQSVDNAYKAVKLVNFSRCYYRKDIAHNALENDTTSPAQITYADSGVSVDNGNALVQQIKAKVKSTTRPGSDADIGGFGGVFDLHAAGFPNASESLLVAATDGVGTKLIIAQETGIHNTVGVDLVAMNVNDLVVQGAEPLFFLDYFATGNLELPIAVDFVSGVADGCIQSGCSLVGGETSEMPGMYPPGHYDTNGTAVGAVLKKNILPKKLQMSEGDVLLGLASDGVHSNGFSLVRKIVQHANVNWSDPCPWDNKNTFGEAILTPTRIYVKQLLPVINQQLVLGLAHITGGGLVENIPRALPDELQAVVDMNAWKLPEVFKWFGKAGNVPIDDILKTFNMGIGMVVILKQENVAKVTSLLESAGETVYKIGQLQKKPSNEPGCVVRNAIDLY</sequence>
<dbReference type="Gene3D" id="3.90.650.10">
    <property type="entry name" value="PurM-like C-terminal domain"/>
    <property type="match status" value="1"/>
</dbReference>
<dbReference type="GO" id="GO:0046872">
    <property type="term" value="F:metal ion binding"/>
    <property type="evidence" value="ECO:0007669"/>
    <property type="project" value="UniProtKB-KW"/>
</dbReference>
<dbReference type="InterPro" id="IPR000115">
    <property type="entry name" value="PRibGlycinamide_synth"/>
</dbReference>
<evidence type="ECO:0000256" key="13">
    <source>
        <dbReference type="ARBA" id="ARBA00029388"/>
    </source>
</evidence>
<evidence type="ECO:0000313" key="20">
    <source>
        <dbReference type="Proteomes" id="UP000002866"/>
    </source>
</evidence>
<dbReference type="InterPro" id="IPR020560">
    <property type="entry name" value="PRibGlycinamide_synth_C-dom"/>
</dbReference>
<evidence type="ECO:0000256" key="4">
    <source>
        <dbReference type="ARBA" id="ARBA00007423"/>
    </source>
</evidence>
<dbReference type="InterPro" id="IPR020561">
    <property type="entry name" value="PRibGlycinamid_synth_ATP-grasp"/>
</dbReference>
<dbReference type="Gene3D" id="3.30.470.20">
    <property type="entry name" value="ATP-grasp fold, B domain"/>
    <property type="match status" value="1"/>
</dbReference>
<dbReference type="Gene3D" id="3.40.50.20">
    <property type="match status" value="1"/>
</dbReference>
<gene>
    <name evidence="19" type="primary">TBLA0E00270</name>
    <name evidence="19" type="ORF">TBLA_0E00270</name>
</gene>
<dbReference type="InterPro" id="IPR016188">
    <property type="entry name" value="PurM-like_N"/>
</dbReference>
<evidence type="ECO:0000313" key="19">
    <source>
        <dbReference type="EMBL" id="CCH61089.1"/>
    </source>
</evidence>
<comment type="pathway">
    <text evidence="3">Purine metabolism; IMP biosynthesis via de novo pathway; N(1)-(5-phospho-D-ribosyl)glycinamide from 5-phospho-alpha-D-ribose 1-diphosphate: step 2/2.</text>
</comment>
<comment type="catalytic activity">
    <reaction evidence="16">
        <text>2-formamido-N(1)-(5-O-phospho-beta-D-ribosyl)acetamidine + ATP = 5-amino-1-(5-phospho-beta-D-ribosyl)imidazole + ADP + phosphate + H(+)</text>
        <dbReference type="Rhea" id="RHEA:23032"/>
        <dbReference type="ChEBI" id="CHEBI:15378"/>
        <dbReference type="ChEBI" id="CHEBI:30616"/>
        <dbReference type="ChEBI" id="CHEBI:43474"/>
        <dbReference type="ChEBI" id="CHEBI:137981"/>
        <dbReference type="ChEBI" id="CHEBI:147287"/>
        <dbReference type="ChEBI" id="CHEBI:456216"/>
        <dbReference type="EC" id="6.3.3.1"/>
    </reaction>
</comment>
<evidence type="ECO:0000256" key="6">
    <source>
        <dbReference type="ARBA" id="ARBA00022723"/>
    </source>
</evidence>
<dbReference type="SUPFAM" id="SSF55326">
    <property type="entry name" value="PurM N-terminal domain-like"/>
    <property type="match status" value="1"/>
</dbReference>
<dbReference type="InterPro" id="IPR020562">
    <property type="entry name" value="PRibGlycinamide_synth_N"/>
</dbReference>
<dbReference type="Proteomes" id="UP000002866">
    <property type="component" value="Chromosome 5"/>
</dbReference>
<name>I2H3Y7_HENB6</name>
<evidence type="ECO:0000256" key="16">
    <source>
        <dbReference type="ARBA" id="ARBA00049057"/>
    </source>
</evidence>
<dbReference type="GO" id="GO:0006189">
    <property type="term" value="P:'de novo' IMP biosynthetic process"/>
    <property type="evidence" value="ECO:0007669"/>
    <property type="project" value="UniProtKB-UniPathway"/>
</dbReference>
<evidence type="ECO:0000256" key="12">
    <source>
        <dbReference type="ARBA" id="ARBA00023268"/>
    </source>
</evidence>
<dbReference type="SUPFAM" id="SSF56059">
    <property type="entry name" value="Glutathione synthetase ATP-binding domain-like"/>
    <property type="match status" value="1"/>
</dbReference>
<evidence type="ECO:0000256" key="3">
    <source>
        <dbReference type="ARBA" id="ARBA00005174"/>
    </source>
</evidence>
<dbReference type="InterPro" id="IPR016185">
    <property type="entry name" value="PreATP-grasp_dom_sf"/>
</dbReference>
<keyword evidence="12" id="KW-0511">Multifunctional enzyme</keyword>
<dbReference type="GO" id="GO:0005829">
    <property type="term" value="C:cytosol"/>
    <property type="evidence" value="ECO:0007669"/>
    <property type="project" value="TreeGrafter"/>
</dbReference>
<dbReference type="NCBIfam" id="TIGR00878">
    <property type="entry name" value="purM"/>
    <property type="match status" value="1"/>
</dbReference>
<dbReference type="SUPFAM" id="SSF56042">
    <property type="entry name" value="PurM C-terminal domain-like"/>
    <property type="match status" value="1"/>
</dbReference>
<evidence type="ECO:0000256" key="2">
    <source>
        <dbReference type="ARBA" id="ARBA00004686"/>
    </source>
</evidence>
<dbReference type="UniPathway" id="UPA00074">
    <property type="reaction ID" value="UER00125"/>
</dbReference>
<dbReference type="Gene3D" id="3.30.1330.10">
    <property type="entry name" value="PurM-like, N-terminal domain"/>
    <property type="match status" value="1"/>
</dbReference>
<evidence type="ECO:0000256" key="8">
    <source>
        <dbReference type="ARBA" id="ARBA00022755"/>
    </source>
</evidence>
<comment type="similarity">
    <text evidence="4">In the N-terminal section; belongs to the GARS family.</text>
</comment>
<feature type="domain" description="ATP-grasp" evidence="18">
    <location>
        <begin position="126"/>
        <end position="335"/>
    </location>
</feature>
<dbReference type="HOGENOM" id="CLU_005361_2_0_1"/>
<dbReference type="InterPro" id="IPR011054">
    <property type="entry name" value="Rudment_hybrid_motif"/>
</dbReference>
<dbReference type="SMART" id="SM01209">
    <property type="entry name" value="GARS_A"/>
    <property type="match status" value="1"/>
</dbReference>
<dbReference type="PANTHER" id="PTHR10520">
    <property type="entry name" value="TRIFUNCTIONAL PURINE BIOSYNTHETIC PROTEIN ADENOSINE-3-RELATED"/>
    <property type="match status" value="1"/>
</dbReference>
<comment type="similarity">
    <text evidence="14">In the C-terminal section; belongs to the AIR synthase family.</text>
</comment>
<dbReference type="InterPro" id="IPR010918">
    <property type="entry name" value="PurM-like_C_dom"/>
</dbReference>
<dbReference type="InParanoid" id="I2H3Y7"/>
<protein>
    <recommendedName>
        <fullName evidence="18">ATP-grasp domain-containing protein</fullName>
    </recommendedName>
</protein>
<dbReference type="Pfam" id="PF02769">
    <property type="entry name" value="AIRS_C"/>
    <property type="match status" value="1"/>
</dbReference>
<keyword evidence="20" id="KW-1185">Reference proteome</keyword>
<keyword evidence="8" id="KW-0658">Purine biosynthesis</keyword>
<dbReference type="GO" id="GO:0005524">
    <property type="term" value="F:ATP binding"/>
    <property type="evidence" value="ECO:0007669"/>
    <property type="project" value="UniProtKB-UniRule"/>
</dbReference>
<dbReference type="GeneID" id="14496213"/>
<accession>I2H3Y7</accession>
<dbReference type="eggNOG" id="KOG0237">
    <property type="taxonomic scope" value="Eukaryota"/>
</dbReference>
<comment type="function">
    <text evidence="13">Catalyzes the second and fifth step in the 'de novo' purine biosynthesis pathway; contains phosphoribosylamine--glycine ligase (GARS) and phosphoribosylformylglycinamidine cyclo-ligase (AIRS) activities.</text>
</comment>
<evidence type="ECO:0000256" key="17">
    <source>
        <dbReference type="PROSITE-ProRule" id="PRU00409"/>
    </source>
</evidence>
<evidence type="ECO:0000256" key="11">
    <source>
        <dbReference type="ARBA" id="ARBA00023211"/>
    </source>
</evidence>
<evidence type="ECO:0000256" key="5">
    <source>
        <dbReference type="ARBA" id="ARBA00022598"/>
    </source>
</evidence>
<dbReference type="FunFam" id="3.30.470.20:FF:000018">
    <property type="entry name" value="Trifunctional purine biosynthetic protein adenosine-3"/>
    <property type="match status" value="1"/>
</dbReference>
<keyword evidence="9 17" id="KW-0067">ATP-binding</keyword>
<dbReference type="FunCoup" id="I2H3Y7">
    <property type="interactions" value="1269"/>
</dbReference>
<dbReference type="GO" id="GO:0046084">
    <property type="term" value="P:adenine biosynthetic process"/>
    <property type="evidence" value="ECO:0007669"/>
    <property type="project" value="TreeGrafter"/>
</dbReference>
<keyword evidence="7 17" id="KW-0547">Nucleotide-binding</keyword>
<evidence type="ECO:0000259" key="18">
    <source>
        <dbReference type="PROSITE" id="PS50975"/>
    </source>
</evidence>
<keyword evidence="6" id="KW-0479">Metal-binding</keyword>
<evidence type="ECO:0000256" key="15">
    <source>
        <dbReference type="ARBA" id="ARBA00047843"/>
    </source>
</evidence>
<organism evidence="19 20">
    <name type="scientific">Henningerozyma blattae (strain ATCC 34711 / CBS 6284 / DSM 70876 / NBRC 10599 / NRRL Y-10934 / UCD 77-7)</name>
    <name type="common">Yeast</name>
    <name type="synonym">Tetrapisispora blattae</name>
    <dbReference type="NCBI Taxonomy" id="1071380"/>
    <lineage>
        <taxon>Eukaryota</taxon>
        <taxon>Fungi</taxon>
        <taxon>Dikarya</taxon>
        <taxon>Ascomycota</taxon>
        <taxon>Saccharomycotina</taxon>
        <taxon>Saccharomycetes</taxon>
        <taxon>Saccharomycetales</taxon>
        <taxon>Saccharomycetaceae</taxon>
        <taxon>Henningerozyma</taxon>
    </lineage>
</organism>
<evidence type="ECO:0000256" key="7">
    <source>
        <dbReference type="ARBA" id="ARBA00022741"/>
    </source>
</evidence>
<dbReference type="NCBIfam" id="TIGR00877">
    <property type="entry name" value="purD"/>
    <property type="match status" value="1"/>
</dbReference>
<dbReference type="SUPFAM" id="SSF52440">
    <property type="entry name" value="PreATP-grasp domain"/>
    <property type="match status" value="1"/>
</dbReference>
<dbReference type="HAMAP" id="MF_00741">
    <property type="entry name" value="AIRS"/>
    <property type="match status" value="1"/>
</dbReference>
<dbReference type="RefSeq" id="XP_004180608.1">
    <property type="nucleotide sequence ID" value="XM_004180560.1"/>
</dbReference>
<keyword evidence="11" id="KW-0464">Manganese</keyword>